<evidence type="ECO:0000256" key="1">
    <source>
        <dbReference type="SAM" id="SignalP"/>
    </source>
</evidence>
<dbReference type="EMBL" id="JAMYBS010000025">
    <property type="protein sequence ID" value="MCO7546425.1"/>
    <property type="molecule type" value="Genomic_DNA"/>
</dbReference>
<dbReference type="PANTHER" id="PTHR36302:SF1">
    <property type="entry name" value="COPPER CHAPERONE PCU(A)C"/>
    <property type="match status" value="1"/>
</dbReference>
<dbReference type="InterPro" id="IPR036182">
    <property type="entry name" value="PCuAC_sf"/>
</dbReference>
<dbReference type="RefSeq" id="WP_058078700.1">
    <property type="nucleotide sequence ID" value="NZ_DALZHK010000058.1"/>
</dbReference>
<name>A0AA41WP15_9GAMM</name>
<gene>
    <name evidence="2" type="ORF">NJF43_16845</name>
</gene>
<sequence>MLLRLVATFLLGTASLTAVANDHTHAHSHASEAQTMDITQVWSRAMPPSAPTGAVYFSLRNPTGQADRLTGAHTTRAERAELHTHVHEGDMMRMEQVEAVDVPADGQVEFEPGGHHVMLFKLSEPLAAGDHFPLTLIFEKAGEVTVEVSVQEQPPQGHGDSHMHH</sequence>
<dbReference type="Gene3D" id="2.60.40.1890">
    <property type="entry name" value="PCu(A)C copper chaperone"/>
    <property type="match status" value="1"/>
</dbReference>
<dbReference type="PANTHER" id="PTHR36302">
    <property type="entry name" value="BLR7088 PROTEIN"/>
    <property type="match status" value="1"/>
</dbReference>
<protein>
    <submittedName>
        <fullName evidence="2">Copper chaperone PCu(A)C</fullName>
    </submittedName>
</protein>
<organism evidence="2 3">
    <name type="scientific">Stutzerimonas nitrititolerans</name>
    <dbReference type="NCBI Taxonomy" id="2482751"/>
    <lineage>
        <taxon>Bacteria</taxon>
        <taxon>Pseudomonadati</taxon>
        <taxon>Pseudomonadota</taxon>
        <taxon>Gammaproteobacteria</taxon>
        <taxon>Pseudomonadales</taxon>
        <taxon>Pseudomonadaceae</taxon>
        <taxon>Stutzerimonas</taxon>
    </lineage>
</organism>
<evidence type="ECO:0000313" key="3">
    <source>
        <dbReference type="Proteomes" id="UP001165292"/>
    </source>
</evidence>
<accession>A0AA41WP15</accession>
<keyword evidence="1" id="KW-0732">Signal</keyword>
<dbReference type="Pfam" id="PF04314">
    <property type="entry name" value="PCuAC"/>
    <property type="match status" value="1"/>
</dbReference>
<dbReference type="AlphaFoldDB" id="A0AA41WP15"/>
<dbReference type="InterPro" id="IPR058248">
    <property type="entry name" value="Lxx211020-like"/>
</dbReference>
<evidence type="ECO:0000313" key="2">
    <source>
        <dbReference type="EMBL" id="MCO7546425.1"/>
    </source>
</evidence>
<dbReference type="Proteomes" id="UP001165292">
    <property type="component" value="Unassembled WGS sequence"/>
</dbReference>
<feature type="chain" id="PRO_5041440556" evidence="1">
    <location>
        <begin position="21"/>
        <end position="165"/>
    </location>
</feature>
<feature type="signal peptide" evidence="1">
    <location>
        <begin position="1"/>
        <end position="20"/>
    </location>
</feature>
<proteinExistence type="predicted"/>
<comment type="caution">
    <text evidence="2">The sequence shown here is derived from an EMBL/GenBank/DDBJ whole genome shotgun (WGS) entry which is preliminary data.</text>
</comment>
<reference evidence="2" key="1">
    <citation type="submission" date="2022-06" db="EMBL/GenBank/DDBJ databases">
        <title>Detection of beta-lactamases in bacteria of animal origin.</title>
        <authorList>
            <person name="Mlynarcik P."/>
            <person name="Zdarska V."/>
            <person name="Chudobova H."/>
            <person name="Prochazkova P."/>
            <person name="Hricova K."/>
            <person name="Mezerova K."/>
            <person name="Bardon J."/>
            <person name="Dolejska M."/>
            <person name="Sukkar I."/>
            <person name="Kolar M."/>
        </authorList>
    </citation>
    <scope>NUCLEOTIDE SEQUENCE</scope>
    <source>
        <strain evidence="2">S 300-3</strain>
    </source>
</reference>
<dbReference type="SUPFAM" id="SSF110087">
    <property type="entry name" value="DR1885-like metal-binding protein"/>
    <property type="match status" value="1"/>
</dbReference>
<dbReference type="InterPro" id="IPR007410">
    <property type="entry name" value="LpqE-like"/>
</dbReference>